<dbReference type="PANTHER" id="PTHR11439:SF524">
    <property type="entry name" value="RNA-DIRECTED DNA POLYMERASE, PROTEIN KINASE RLK-PELLE-DLSV FAMILY"/>
    <property type="match status" value="1"/>
</dbReference>
<accession>A0A6L2LBL3</accession>
<evidence type="ECO:0000256" key="1">
    <source>
        <dbReference type="SAM" id="MobiDB-lite"/>
    </source>
</evidence>
<feature type="region of interest" description="Disordered" evidence="1">
    <location>
        <begin position="161"/>
        <end position="185"/>
    </location>
</feature>
<protein>
    <submittedName>
        <fullName evidence="2">NBS-containing resistance-like protein</fullName>
    </submittedName>
</protein>
<organism evidence="2">
    <name type="scientific">Tanacetum cinerariifolium</name>
    <name type="common">Dalmatian daisy</name>
    <name type="synonym">Chrysanthemum cinerariifolium</name>
    <dbReference type="NCBI Taxonomy" id="118510"/>
    <lineage>
        <taxon>Eukaryota</taxon>
        <taxon>Viridiplantae</taxon>
        <taxon>Streptophyta</taxon>
        <taxon>Embryophyta</taxon>
        <taxon>Tracheophyta</taxon>
        <taxon>Spermatophyta</taxon>
        <taxon>Magnoliopsida</taxon>
        <taxon>eudicotyledons</taxon>
        <taxon>Gunneridae</taxon>
        <taxon>Pentapetalae</taxon>
        <taxon>asterids</taxon>
        <taxon>campanulids</taxon>
        <taxon>Asterales</taxon>
        <taxon>Asteraceae</taxon>
        <taxon>Asteroideae</taxon>
        <taxon>Anthemideae</taxon>
        <taxon>Anthemidinae</taxon>
        <taxon>Tanacetum</taxon>
    </lineage>
</organism>
<name>A0A6L2LBL3_TANCI</name>
<gene>
    <name evidence="2" type="ORF">Tci_029562</name>
</gene>
<feature type="compositionally biased region" description="Acidic residues" evidence="1">
    <location>
        <begin position="167"/>
        <end position="184"/>
    </location>
</feature>
<dbReference type="EMBL" id="BKCJ010003855">
    <property type="protein sequence ID" value="GEU57584.1"/>
    <property type="molecule type" value="Genomic_DNA"/>
</dbReference>
<dbReference type="AlphaFoldDB" id="A0A6L2LBL3"/>
<comment type="caution">
    <text evidence="2">The sequence shown here is derived from an EMBL/GenBank/DDBJ whole genome shotgun (WGS) entry which is preliminary data.</text>
</comment>
<evidence type="ECO:0000313" key="2">
    <source>
        <dbReference type="EMBL" id="GEU57584.1"/>
    </source>
</evidence>
<dbReference type="PANTHER" id="PTHR11439">
    <property type="entry name" value="GAG-POL-RELATED RETROTRANSPOSON"/>
    <property type="match status" value="1"/>
</dbReference>
<proteinExistence type="predicted"/>
<sequence>MFLTQSKHVSKFLEWAHILHYNPFRTPVDTDSNVGLDGCPTIQRSTLGYCVFLGDNLLSWSSKRQHTISRSNVEAENCGVVNAVAKTAWLQNLLLELHSPLQSATLIYCDNYHHRSCPSSSSLTTTTTCCLPSYQQQLWDSITNGFKGYCHKEIHHPNWSDSSLGEESLDRESESDEVASEEENEVCKETHNGNLMDSLMDLPEFSLASVSASKVKKHILRHYALSFLGSYPRREKSLNNNAPLRDYYGANTIVNKVATSEDVVTYTYVSTDNDLPPWGFHLMEAYEPEAREAASQSPNQAPLSPVPAPEYPEYLVPSDDDIPVEDQPLPTNALPTACLKYFNKSVITSILVGNGRRNFLGISATRSGFDMFLTHSKHVSEFLEWAHILHYNPFRTPVDTDSNVGPDGCPTIQRSTFGYCMFLGNNLLSWSSKRQHTISRSNADAEYCDVVNAVVKTAWLQNLLLELHSPLQSATLIYCYNYHHRSCPSSSPLTTTTTCCLPSYQQQLWESESDEVASEEEDEVRKETHNGLTFATVTIDLPLESIMDIRLLDTHISLRSQLDTNSNAFLQKLSQTRESLNNNAPLRDYYGANTIVNKVATSEDVGKIEGQILGSSTLLYKQ</sequence>
<reference evidence="2" key="1">
    <citation type="journal article" date="2019" name="Sci. Rep.">
        <title>Draft genome of Tanacetum cinerariifolium, the natural source of mosquito coil.</title>
        <authorList>
            <person name="Yamashiro T."/>
            <person name="Shiraishi A."/>
            <person name="Satake H."/>
            <person name="Nakayama K."/>
        </authorList>
    </citation>
    <scope>NUCLEOTIDE SEQUENCE</scope>
</reference>
<dbReference type="CDD" id="cd09272">
    <property type="entry name" value="RNase_HI_RT_Ty1"/>
    <property type="match status" value="2"/>
</dbReference>